<dbReference type="EMBL" id="ABXP02000034">
    <property type="protein sequence ID" value="KKC30444.1"/>
    <property type="molecule type" value="Genomic_DNA"/>
</dbReference>
<evidence type="ECO:0000313" key="5">
    <source>
        <dbReference type="Proteomes" id="UP000010146"/>
    </source>
</evidence>
<reference evidence="5" key="3">
    <citation type="submission" date="2015-02" db="EMBL/GenBank/DDBJ databases">
        <title>Genome analysis of three genomes within the thermophilic hydrogenogenic bacterial species Caldanaerobacter subterraneus.</title>
        <authorList>
            <person name="Sant'Anna F.H."/>
            <person name="Lebedinsky A."/>
            <person name="Sokolova T."/>
            <person name="Robb F.T."/>
            <person name="Gonzalez J.M."/>
        </authorList>
    </citation>
    <scope>NUCLEOTIDE SEQUENCE [LARGE SCALE GENOMIC DNA]</scope>
    <source>
        <strain evidence="5">DSM 12653</strain>
    </source>
</reference>
<evidence type="ECO:0000256" key="2">
    <source>
        <dbReference type="ARBA" id="ARBA00022679"/>
    </source>
</evidence>
<name>A0A0F5PRI8_9THEO</name>
<keyword evidence="2" id="KW-0808">Transferase</keyword>
<dbReference type="GO" id="GO:0043565">
    <property type="term" value="F:sequence-specific DNA binding"/>
    <property type="evidence" value="ECO:0007669"/>
    <property type="project" value="TreeGrafter"/>
</dbReference>
<protein>
    <recommendedName>
        <fullName evidence="6">DNA adenine methylase</fullName>
    </recommendedName>
</protein>
<dbReference type="GO" id="GO:0006298">
    <property type="term" value="P:mismatch repair"/>
    <property type="evidence" value="ECO:0007669"/>
    <property type="project" value="TreeGrafter"/>
</dbReference>
<evidence type="ECO:0008006" key="6">
    <source>
        <dbReference type="Google" id="ProtNLM"/>
    </source>
</evidence>
<gene>
    <name evidence="4" type="ORF">CDSM653_00537</name>
</gene>
<reference evidence="4 5" key="1">
    <citation type="submission" date="2008-07" db="EMBL/GenBank/DDBJ databases">
        <authorList>
            <person name="Gonzalez J."/>
            <person name="Sokolova T."/>
            <person name="Ferriera S."/>
            <person name="Johnson J."/>
            <person name="Kravitz S."/>
            <person name="Beeson K."/>
            <person name="Sutton G."/>
            <person name="Rogers Y.-H."/>
            <person name="Friedman R."/>
            <person name="Frazier M."/>
            <person name="Venter J.C."/>
        </authorList>
    </citation>
    <scope>NUCLEOTIDE SEQUENCE [LARGE SCALE GENOMIC DNA]</scope>
    <source>
        <strain evidence="4 5">DSM 12653</strain>
    </source>
</reference>
<dbReference type="PANTHER" id="PTHR30481">
    <property type="entry name" value="DNA ADENINE METHYLASE"/>
    <property type="match status" value="1"/>
</dbReference>
<sequence>MQLSIFPDAKPFLKWAGGKTQLLDDLYKRLPSSIVQKGEIERYVEPFVGGGAFFFFLKKNFRVKEAFLGSEL</sequence>
<accession>A0A0F5PRI8</accession>
<dbReference type="GO" id="GO:0032259">
    <property type="term" value="P:methylation"/>
    <property type="evidence" value="ECO:0007669"/>
    <property type="project" value="UniProtKB-KW"/>
</dbReference>
<keyword evidence="1" id="KW-0489">Methyltransferase</keyword>
<evidence type="ECO:0000256" key="3">
    <source>
        <dbReference type="ARBA" id="ARBA00022691"/>
    </source>
</evidence>
<dbReference type="SUPFAM" id="SSF53335">
    <property type="entry name" value="S-adenosyl-L-methionine-dependent methyltransferases"/>
    <property type="match status" value="1"/>
</dbReference>
<dbReference type="PANTHER" id="PTHR30481:SF3">
    <property type="entry name" value="DNA ADENINE METHYLASE"/>
    <property type="match status" value="1"/>
</dbReference>
<dbReference type="GO" id="GO:1904047">
    <property type="term" value="F:S-adenosyl-L-methionine binding"/>
    <property type="evidence" value="ECO:0007669"/>
    <property type="project" value="TreeGrafter"/>
</dbReference>
<dbReference type="Gene3D" id="3.40.50.150">
    <property type="entry name" value="Vaccinia Virus protein VP39"/>
    <property type="match status" value="1"/>
</dbReference>
<dbReference type="GO" id="GO:0009307">
    <property type="term" value="P:DNA restriction-modification system"/>
    <property type="evidence" value="ECO:0007669"/>
    <property type="project" value="InterPro"/>
</dbReference>
<reference evidence="4 5" key="2">
    <citation type="journal article" date="2015" name="BMC Genomics">
        <title>Analysis of three genomes within the thermophilic bacterial species Caldanaerobacter subterraneus with a focus on carbon monoxide dehydrogenase evolution and hydrolase diversity.</title>
        <authorList>
            <person name="Sant'Anna F.H."/>
            <person name="Lebedinsky A.V."/>
            <person name="Sokolova T.G."/>
            <person name="Robb F.T."/>
            <person name="Gonzalez J.M."/>
        </authorList>
    </citation>
    <scope>NUCLEOTIDE SEQUENCE [LARGE SCALE GENOMIC DNA]</scope>
    <source>
        <strain evidence="4 5">DSM 12653</strain>
    </source>
</reference>
<dbReference type="InterPro" id="IPR012327">
    <property type="entry name" value="MeTrfase_D12"/>
</dbReference>
<evidence type="ECO:0000256" key="1">
    <source>
        <dbReference type="ARBA" id="ARBA00022603"/>
    </source>
</evidence>
<proteinExistence type="predicted"/>
<dbReference type="AlphaFoldDB" id="A0A0F5PRI8"/>
<dbReference type="InterPro" id="IPR029063">
    <property type="entry name" value="SAM-dependent_MTases_sf"/>
</dbReference>
<organism evidence="4 5">
    <name type="scientific">Caldanaerobacter subterraneus subsp. pacificus DSM 12653</name>
    <dbReference type="NCBI Taxonomy" id="391606"/>
    <lineage>
        <taxon>Bacteria</taxon>
        <taxon>Bacillati</taxon>
        <taxon>Bacillota</taxon>
        <taxon>Clostridia</taxon>
        <taxon>Thermoanaerobacterales</taxon>
        <taxon>Thermoanaerobacteraceae</taxon>
        <taxon>Caldanaerobacter</taxon>
    </lineage>
</organism>
<comment type="caution">
    <text evidence="4">The sequence shown here is derived from an EMBL/GenBank/DDBJ whole genome shotgun (WGS) entry which is preliminary data.</text>
</comment>
<keyword evidence="3" id="KW-0949">S-adenosyl-L-methionine</keyword>
<dbReference type="Proteomes" id="UP000010146">
    <property type="component" value="Unassembled WGS sequence"/>
</dbReference>
<evidence type="ECO:0000313" key="4">
    <source>
        <dbReference type="EMBL" id="KKC30444.1"/>
    </source>
</evidence>
<dbReference type="PRINTS" id="PR00505">
    <property type="entry name" value="D12N6MTFRASE"/>
</dbReference>
<dbReference type="Pfam" id="PF02086">
    <property type="entry name" value="MethyltransfD12"/>
    <property type="match status" value="1"/>
</dbReference>
<dbReference type="GO" id="GO:0009007">
    <property type="term" value="F:site-specific DNA-methyltransferase (adenine-specific) activity"/>
    <property type="evidence" value="ECO:0007669"/>
    <property type="project" value="UniProtKB-EC"/>
</dbReference>